<protein>
    <submittedName>
        <fullName evidence="1">ParA family protein</fullName>
    </submittedName>
</protein>
<dbReference type="RefSeq" id="WP_228016524.1">
    <property type="nucleotide sequence ID" value="NZ_JADEXP010000485.1"/>
</dbReference>
<gene>
    <name evidence="1" type="ORF">IQ260_28800</name>
</gene>
<proteinExistence type="predicted"/>
<evidence type="ECO:0000313" key="2">
    <source>
        <dbReference type="Proteomes" id="UP000615026"/>
    </source>
</evidence>
<organism evidence="1 2">
    <name type="scientific">Leptolyngbya cf. ectocarpi LEGE 11479</name>
    <dbReference type="NCBI Taxonomy" id="1828722"/>
    <lineage>
        <taxon>Bacteria</taxon>
        <taxon>Bacillati</taxon>
        <taxon>Cyanobacteriota</taxon>
        <taxon>Cyanophyceae</taxon>
        <taxon>Leptolyngbyales</taxon>
        <taxon>Leptolyngbyaceae</taxon>
        <taxon>Leptolyngbya group</taxon>
        <taxon>Leptolyngbya</taxon>
    </lineage>
</organism>
<comment type="caution">
    <text evidence="1">The sequence shown here is derived from an EMBL/GenBank/DDBJ whole genome shotgun (WGS) entry which is preliminary data.</text>
</comment>
<reference evidence="1" key="1">
    <citation type="submission" date="2020-10" db="EMBL/GenBank/DDBJ databases">
        <authorList>
            <person name="Castelo-Branco R."/>
            <person name="Eusebio N."/>
            <person name="Adriana R."/>
            <person name="Vieira A."/>
            <person name="Brugerolle De Fraissinette N."/>
            <person name="Rezende De Castro R."/>
            <person name="Schneider M.P."/>
            <person name="Vasconcelos V."/>
            <person name="Leao P.N."/>
        </authorList>
    </citation>
    <scope>NUCLEOTIDE SEQUENCE</scope>
    <source>
        <strain evidence="1">LEGE 11479</strain>
    </source>
</reference>
<accession>A0A929FD38</accession>
<sequence>ILLRRDFLRYAVTQNLGQFESLYRPYALFWDADSFLKLVYWICSQAQIIGADESGIDGLSREELRSNLENLWGKKLGSDNSNEAHTANWVFAALTDFKGKLQARDIVRLLYHAADLTIERERELQFEKWSTDRLLPPQAVRRALAPCSKKKVEEAKEEYPEFKDWVHKAETEYDIEQKRIPFTLNDLDLDQITVRMLEDMGVIFEDKTKDGVARYYMPEIFRAGLDFDLAGGARPRVLVLKRKALGSGVL</sequence>
<dbReference type="Proteomes" id="UP000615026">
    <property type="component" value="Unassembled WGS sequence"/>
</dbReference>
<dbReference type="AlphaFoldDB" id="A0A929FD38"/>
<name>A0A929FD38_LEPEC</name>
<evidence type="ECO:0000313" key="1">
    <source>
        <dbReference type="EMBL" id="MBE9070644.1"/>
    </source>
</evidence>
<keyword evidence="2" id="KW-1185">Reference proteome</keyword>
<feature type="non-terminal residue" evidence="1">
    <location>
        <position position="1"/>
    </location>
</feature>
<dbReference type="EMBL" id="JADEXP010000485">
    <property type="protein sequence ID" value="MBE9070644.1"/>
    <property type="molecule type" value="Genomic_DNA"/>
</dbReference>